<dbReference type="EMBL" id="JAMGBA010000004">
    <property type="protein sequence ID" value="MCL6699726.1"/>
    <property type="molecule type" value="Genomic_DNA"/>
</dbReference>
<evidence type="ECO:0000256" key="1">
    <source>
        <dbReference type="ARBA" id="ARBA00006484"/>
    </source>
</evidence>
<evidence type="ECO:0000256" key="2">
    <source>
        <dbReference type="ARBA" id="ARBA00023002"/>
    </source>
</evidence>
<reference evidence="4 5" key="1">
    <citation type="submission" date="2022-05" db="EMBL/GenBank/DDBJ databases">
        <authorList>
            <person name="Jo J.-H."/>
            <person name="Im W.-T."/>
        </authorList>
    </citation>
    <scope>NUCLEOTIDE SEQUENCE [LARGE SCALE GENOMIC DNA]</scope>
    <source>
        <strain evidence="4 5">NSE70-1</strain>
    </source>
</reference>
<keyword evidence="2" id="KW-0560">Oxidoreductase</keyword>
<dbReference type="Proteomes" id="UP001203410">
    <property type="component" value="Unassembled WGS sequence"/>
</dbReference>
<dbReference type="RefSeq" id="WP_249905184.1">
    <property type="nucleotide sequence ID" value="NZ_JAMGBA010000004.1"/>
</dbReference>
<dbReference type="Pfam" id="PF00106">
    <property type="entry name" value="adh_short"/>
    <property type="match status" value="1"/>
</dbReference>
<name>A0ABT0RXV3_9SPHN</name>
<dbReference type="InterPro" id="IPR036291">
    <property type="entry name" value="NAD(P)-bd_dom_sf"/>
</dbReference>
<evidence type="ECO:0000313" key="5">
    <source>
        <dbReference type="Proteomes" id="UP001203410"/>
    </source>
</evidence>
<sequence>MTEFASRSDDGATGDPSARGRPRVLITGACRGIGHACAKAFAAQGAELILADHDTELLGMLAKELDAVGRYCDVASEGSVTIFAAEILASYPELDMVINAAGGGYERTLGMYRVSRALMPGLRNGRYGKILLSIPPASADSGDAIFPYASSNQAFQRLCSALAAEARGSSIRVMIGCSQGKRLVEVVPDSNARYWSDAGFSSHREDDGNRALAADIAKLTGWTRGDEGARRAG</sequence>
<evidence type="ECO:0000313" key="4">
    <source>
        <dbReference type="EMBL" id="MCL6699726.1"/>
    </source>
</evidence>
<dbReference type="SUPFAM" id="SSF51735">
    <property type="entry name" value="NAD(P)-binding Rossmann-fold domains"/>
    <property type="match status" value="1"/>
</dbReference>
<proteinExistence type="inferred from homology"/>
<feature type="region of interest" description="Disordered" evidence="3">
    <location>
        <begin position="1"/>
        <end position="20"/>
    </location>
</feature>
<comment type="caution">
    <text evidence="4">The sequence shown here is derived from an EMBL/GenBank/DDBJ whole genome shotgun (WGS) entry which is preliminary data.</text>
</comment>
<dbReference type="PANTHER" id="PTHR44196:SF1">
    <property type="entry name" value="DEHYDROGENASE_REDUCTASE SDR FAMILY MEMBER 7B"/>
    <property type="match status" value="1"/>
</dbReference>
<gene>
    <name evidence="4" type="ORF">LZ496_13155</name>
</gene>
<keyword evidence="5" id="KW-1185">Reference proteome</keyword>
<protein>
    <submittedName>
        <fullName evidence="4">SDR family oxidoreductase</fullName>
    </submittedName>
</protein>
<evidence type="ECO:0000256" key="3">
    <source>
        <dbReference type="SAM" id="MobiDB-lite"/>
    </source>
</evidence>
<feature type="compositionally biased region" description="Basic and acidic residues" evidence="3">
    <location>
        <begin position="1"/>
        <end position="10"/>
    </location>
</feature>
<organism evidence="4 5">
    <name type="scientific">Sphingomonas caseinilyticus</name>
    <dbReference type="NCBI Taxonomy" id="2908205"/>
    <lineage>
        <taxon>Bacteria</taxon>
        <taxon>Pseudomonadati</taxon>
        <taxon>Pseudomonadota</taxon>
        <taxon>Alphaproteobacteria</taxon>
        <taxon>Sphingomonadales</taxon>
        <taxon>Sphingomonadaceae</taxon>
        <taxon>Sphingomonas</taxon>
    </lineage>
</organism>
<dbReference type="InterPro" id="IPR002347">
    <property type="entry name" value="SDR_fam"/>
</dbReference>
<dbReference type="Gene3D" id="3.40.50.720">
    <property type="entry name" value="NAD(P)-binding Rossmann-like Domain"/>
    <property type="match status" value="1"/>
</dbReference>
<dbReference type="PRINTS" id="PR00081">
    <property type="entry name" value="GDHRDH"/>
</dbReference>
<dbReference type="PANTHER" id="PTHR44196">
    <property type="entry name" value="DEHYDROGENASE/REDUCTASE SDR FAMILY MEMBER 7B"/>
    <property type="match status" value="1"/>
</dbReference>
<accession>A0ABT0RXV3</accession>
<comment type="similarity">
    <text evidence="1">Belongs to the short-chain dehydrogenases/reductases (SDR) family.</text>
</comment>
<dbReference type="CDD" id="cd05233">
    <property type="entry name" value="SDR_c"/>
    <property type="match status" value="1"/>
</dbReference>